<dbReference type="Pfam" id="PF19514">
    <property type="entry name" value="MobC_2"/>
    <property type="match status" value="1"/>
</dbReference>
<dbReference type="RefSeq" id="WP_377097211.1">
    <property type="nucleotide sequence ID" value="NZ_JBHTHU010000001.1"/>
</dbReference>
<organism evidence="1 2">
    <name type="scientific">Mucilaginibacter calamicampi</name>
    <dbReference type="NCBI Taxonomy" id="1302352"/>
    <lineage>
        <taxon>Bacteria</taxon>
        <taxon>Pseudomonadati</taxon>
        <taxon>Bacteroidota</taxon>
        <taxon>Sphingobacteriia</taxon>
        <taxon>Sphingobacteriales</taxon>
        <taxon>Sphingobacteriaceae</taxon>
        <taxon>Mucilaginibacter</taxon>
    </lineage>
</organism>
<protein>
    <recommendedName>
        <fullName evidence="3">Mobilisation protein (MobC)</fullName>
    </recommendedName>
</protein>
<dbReference type="InterPro" id="IPR045788">
    <property type="entry name" value="MobC_2"/>
</dbReference>
<evidence type="ECO:0008006" key="3">
    <source>
        <dbReference type="Google" id="ProtNLM"/>
    </source>
</evidence>
<keyword evidence="2" id="KW-1185">Reference proteome</keyword>
<evidence type="ECO:0000313" key="2">
    <source>
        <dbReference type="Proteomes" id="UP001596958"/>
    </source>
</evidence>
<evidence type="ECO:0000313" key="1">
    <source>
        <dbReference type="EMBL" id="MFD0749122.1"/>
    </source>
</evidence>
<dbReference type="EMBL" id="JBHTHU010000001">
    <property type="protein sequence ID" value="MFD0749122.1"/>
    <property type="molecule type" value="Genomic_DNA"/>
</dbReference>
<comment type="caution">
    <text evidence="1">The sequence shown here is derived from an EMBL/GenBank/DDBJ whole genome shotgun (WGS) entry which is preliminary data.</text>
</comment>
<name>A0ABW2YRV9_9SPHI</name>
<proteinExistence type="predicted"/>
<reference evidence="2" key="1">
    <citation type="journal article" date="2019" name="Int. J. Syst. Evol. Microbiol.">
        <title>The Global Catalogue of Microorganisms (GCM) 10K type strain sequencing project: providing services to taxonomists for standard genome sequencing and annotation.</title>
        <authorList>
            <consortium name="The Broad Institute Genomics Platform"/>
            <consortium name="The Broad Institute Genome Sequencing Center for Infectious Disease"/>
            <person name="Wu L."/>
            <person name="Ma J."/>
        </authorList>
    </citation>
    <scope>NUCLEOTIDE SEQUENCE [LARGE SCALE GENOMIC DNA]</scope>
    <source>
        <strain evidence="2">CCUG 63418</strain>
    </source>
</reference>
<sequence>MEKQEENRSRRVITRFKPQEYELLESRFKKTMFRKLSEYTRNVLLEKSVTVTYRDKAMDDILEELILLKRELNAVGNNLNQAIRSINAAHGQAGAELWRNLLSTISSRVEPAINQIRQQLNQYSEIWSRRSKAEKA</sequence>
<gene>
    <name evidence="1" type="ORF">ACFQZS_03150</name>
</gene>
<accession>A0ABW2YRV9</accession>
<dbReference type="Proteomes" id="UP001596958">
    <property type="component" value="Unassembled WGS sequence"/>
</dbReference>